<organism evidence="1">
    <name type="scientific">marine sediment metagenome</name>
    <dbReference type="NCBI Taxonomy" id="412755"/>
    <lineage>
        <taxon>unclassified sequences</taxon>
        <taxon>metagenomes</taxon>
        <taxon>ecological metagenomes</taxon>
    </lineage>
</organism>
<protein>
    <recommendedName>
        <fullName evidence="2">Succinate dehydogenase/fumarate reductase N-terminal domain-containing protein</fullName>
    </recommendedName>
</protein>
<feature type="non-terminal residue" evidence="1">
    <location>
        <position position="45"/>
    </location>
</feature>
<sequence length="45" mass="5556">MVKFRIRRYNPDLDDEPHLIDYDIPYTDRQVIMDALHYIFQNIDS</sequence>
<reference evidence="1" key="1">
    <citation type="journal article" date="2015" name="Nature">
        <title>Complex archaea that bridge the gap between prokaryotes and eukaryotes.</title>
        <authorList>
            <person name="Spang A."/>
            <person name="Saw J.H."/>
            <person name="Jorgensen S.L."/>
            <person name="Zaremba-Niedzwiedzka K."/>
            <person name="Martijn J."/>
            <person name="Lind A.E."/>
            <person name="van Eijk R."/>
            <person name="Schleper C."/>
            <person name="Guy L."/>
            <person name="Ettema T.J."/>
        </authorList>
    </citation>
    <scope>NUCLEOTIDE SEQUENCE</scope>
</reference>
<accession>A0A0F9JSF1</accession>
<dbReference type="EMBL" id="LAZR01015523">
    <property type="protein sequence ID" value="KKM09664.1"/>
    <property type="molecule type" value="Genomic_DNA"/>
</dbReference>
<evidence type="ECO:0000313" key="1">
    <source>
        <dbReference type="EMBL" id="KKM09664.1"/>
    </source>
</evidence>
<proteinExistence type="predicted"/>
<gene>
    <name evidence="1" type="ORF">LCGC14_1722590</name>
</gene>
<name>A0A0F9JSF1_9ZZZZ</name>
<evidence type="ECO:0008006" key="2">
    <source>
        <dbReference type="Google" id="ProtNLM"/>
    </source>
</evidence>
<dbReference type="AlphaFoldDB" id="A0A0F9JSF1"/>
<dbReference type="InterPro" id="IPR012675">
    <property type="entry name" value="Beta-grasp_dom_sf"/>
</dbReference>
<dbReference type="Gene3D" id="3.10.20.30">
    <property type="match status" value="1"/>
</dbReference>
<comment type="caution">
    <text evidence="1">The sequence shown here is derived from an EMBL/GenBank/DDBJ whole genome shotgun (WGS) entry which is preliminary data.</text>
</comment>